<organism evidence="1 2">
    <name type="scientific">Choristoneura fumiferana</name>
    <name type="common">Spruce budworm moth</name>
    <name type="synonym">Archips fumiferana</name>
    <dbReference type="NCBI Taxonomy" id="7141"/>
    <lineage>
        <taxon>Eukaryota</taxon>
        <taxon>Metazoa</taxon>
        <taxon>Ecdysozoa</taxon>
        <taxon>Arthropoda</taxon>
        <taxon>Hexapoda</taxon>
        <taxon>Insecta</taxon>
        <taxon>Pterygota</taxon>
        <taxon>Neoptera</taxon>
        <taxon>Endopterygota</taxon>
        <taxon>Lepidoptera</taxon>
        <taxon>Glossata</taxon>
        <taxon>Ditrysia</taxon>
        <taxon>Tortricoidea</taxon>
        <taxon>Tortricidae</taxon>
        <taxon>Tortricinae</taxon>
        <taxon>Choristoneura</taxon>
    </lineage>
</organism>
<dbReference type="EMBL" id="CM046104">
    <property type="protein sequence ID" value="KAI8424650.1"/>
    <property type="molecule type" value="Genomic_DNA"/>
</dbReference>
<reference evidence="1 2" key="1">
    <citation type="journal article" date="2022" name="Genome Biol. Evol.">
        <title>The Spruce Budworm Genome: Reconstructing the Evolutionary History of Antifreeze Proteins.</title>
        <authorList>
            <person name="Beliveau C."/>
            <person name="Gagne P."/>
            <person name="Picq S."/>
            <person name="Vernygora O."/>
            <person name="Keeling C.I."/>
            <person name="Pinkney K."/>
            <person name="Doucet D."/>
            <person name="Wen F."/>
            <person name="Johnston J.S."/>
            <person name="Maaroufi H."/>
            <person name="Boyle B."/>
            <person name="Laroche J."/>
            <person name="Dewar K."/>
            <person name="Juretic N."/>
            <person name="Blackburn G."/>
            <person name="Nisole A."/>
            <person name="Brunet B."/>
            <person name="Brandao M."/>
            <person name="Lumley L."/>
            <person name="Duan J."/>
            <person name="Quan G."/>
            <person name="Lucarotti C.J."/>
            <person name="Roe A.D."/>
            <person name="Sperling F.A.H."/>
            <person name="Levesque R.C."/>
            <person name="Cusson M."/>
        </authorList>
    </citation>
    <scope>NUCLEOTIDE SEQUENCE [LARGE SCALE GENOMIC DNA]</scope>
    <source>
        <strain evidence="1">Glfc:IPQL:Cfum</strain>
    </source>
</reference>
<evidence type="ECO:0000313" key="1">
    <source>
        <dbReference type="EMBL" id="KAI8424650.1"/>
    </source>
</evidence>
<gene>
    <name evidence="1" type="ORF">MSG28_003077</name>
</gene>
<proteinExistence type="predicted"/>
<keyword evidence="2" id="KW-1185">Reference proteome</keyword>
<name>A0ACC0JKJ2_CHOFU</name>
<accession>A0ACC0JKJ2</accession>
<evidence type="ECO:0000313" key="2">
    <source>
        <dbReference type="Proteomes" id="UP001064048"/>
    </source>
</evidence>
<comment type="caution">
    <text evidence="1">The sequence shown here is derived from an EMBL/GenBank/DDBJ whole genome shotgun (WGS) entry which is preliminary data.</text>
</comment>
<sequence>MFAIKRCIGGFPQYCVVLPRKPLRHQLRMEVGVQLIGIVLRVLNALLTPLFWLYARGPQPRLPATRPVHLRSATDLARAVREGEAKLKTINRRLRLETIAECEREIEEALSISMAGTEPKFKYGTPEPMTSEHLVSIFIARVKEVNPLLNAVVEDRFSAALTDAKEVDRQIEEAKRSGSFKELVTNKPLLGVPFTVKESCSLAGLSNAVGCLENAGSRATTDGAAVNLVKEAGAIPLLVSNTPELCLGWETTNLVNGTTNNPYCLTRTPGGSSGGEAALLASGASVFAVASDIAGSIRIPAAFCGVFGHKPTPGIIPIDGHIPTLNDENYPKFLTVGPMTRKAEDLPLLLNVMAGKNRHKLRLDEPVDLSQIKVFQMTEATQSIALLNVHKSIKDAIRNAARYLSKECGATISHEKFAELRDSVELSISVFFSMKDIPNMLQDPTNPKRERNLIFELIKYFRGEGSRSLQGLGFSMIDKTKLFIPAGRRTHYCERADALKEKITRTLGDNGVLLYPVFTDPAHRHHQVFARASAVVYTMLVNVLGLPAVAVPICVAGELPIAIQVIAGPYQDRLCLAVAKQLEIGFGGWHPPS</sequence>
<dbReference type="Proteomes" id="UP001064048">
    <property type="component" value="Chromosome 4"/>
</dbReference>
<protein>
    <submittedName>
        <fullName evidence="1">Uncharacterized protein</fullName>
    </submittedName>
</protein>